<name>A0A1I2L938_9BACL</name>
<proteinExistence type="inferred from homology"/>
<dbReference type="NCBIfam" id="NF033218">
    <property type="entry name" value="anchor_AmaP"/>
    <property type="match status" value="1"/>
</dbReference>
<dbReference type="Proteomes" id="UP000198661">
    <property type="component" value="Unassembled WGS sequence"/>
</dbReference>
<reference evidence="3 4" key="1">
    <citation type="submission" date="2016-10" db="EMBL/GenBank/DDBJ databases">
        <authorList>
            <person name="de Groot N.N."/>
        </authorList>
    </citation>
    <scope>NUCLEOTIDE SEQUENCE [LARGE SCALE GENOMIC DNA]</scope>
    <source>
        <strain evidence="3 4">DSM 44945</strain>
    </source>
</reference>
<comment type="similarity">
    <text evidence="1">Belongs to the asp23 family.</text>
</comment>
<keyword evidence="2" id="KW-1133">Transmembrane helix</keyword>
<dbReference type="AlphaFoldDB" id="A0A1I2L938"/>
<keyword evidence="2" id="KW-0812">Transmembrane</keyword>
<evidence type="ECO:0000256" key="2">
    <source>
        <dbReference type="SAM" id="Phobius"/>
    </source>
</evidence>
<protein>
    <submittedName>
        <fullName evidence="3">Uncharacterized conserved protein YloU, alkaline shock protein (Asp23) family</fullName>
    </submittedName>
</protein>
<dbReference type="Pfam" id="PF03780">
    <property type="entry name" value="Asp23"/>
    <property type="match status" value="1"/>
</dbReference>
<dbReference type="STRING" id="201973.SAMN04488025_10413"/>
<evidence type="ECO:0000313" key="3">
    <source>
        <dbReference type="EMBL" id="SFF73606.1"/>
    </source>
</evidence>
<evidence type="ECO:0000313" key="4">
    <source>
        <dbReference type="Proteomes" id="UP000198661"/>
    </source>
</evidence>
<gene>
    <name evidence="3" type="ORF">SAMN04488025_10413</name>
</gene>
<accession>A0A1I2L938</accession>
<sequence length="178" mass="19603">MSLFDRLLLVFHSLVVAVLSAMVALAGAGAASLEWVWEAPHLRWAVAVIGLLLFLLSLRLLFSVMRRPKGEGVDRLTEFGYIRISLDTLESIAQRAARGVKGIRDLTARVRFSSDSPSSVGIGLKITVDGETPIQLLSEELQRTVKKQVEEIAGVEVNQVSVLVKDTVQPERSRIRVD</sequence>
<feature type="transmembrane region" description="Helical" evidence="2">
    <location>
        <begin position="42"/>
        <end position="62"/>
    </location>
</feature>
<dbReference type="EMBL" id="FOOK01000004">
    <property type="protein sequence ID" value="SFF73606.1"/>
    <property type="molecule type" value="Genomic_DNA"/>
</dbReference>
<evidence type="ECO:0000256" key="1">
    <source>
        <dbReference type="ARBA" id="ARBA00005721"/>
    </source>
</evidence>
<keyword evidence="2" id="KW-0472">Membrane</keyword>
<dbReference type="RefSeq" id="WP_092035840.1">
    <property type="nucleotide sequence ID" value="NZ_FOOK01000004.1"/>
</dbReference>
<organism evidence="3 4">
    <name type="scientific">Planifilum fulgidum</name>
    <dbReference type="NCBI Taxonomy" id="201973"/>
    <lineage>
        <taxon>Bacteria</taxon>
        <taxon>Bacillati</taxon>
        <taxon>Bacillota</taxon>
        <taxon>Bacilli</taxon>
        <taxon>Bacillales</taxon>
        <taxon>Thermoactinomycetaceae</taxon>
        <taxon>Planifilum</taxon>
    </lineage>
</organism>
<dbReference type="InterPro" id="IPR005531">
    <property type="entry name" value="Asp23"/>
</dbReference>
<keyword evidence="4" id="KW-1185">Reference proteome</keyword>